<evidence type="ECO:0000256" key="4">
    <source>
        <dbReference type="ARBA" id="ARBA00022729"/>
    </source>
</evidence>
<dbReference type="EMBL" id="CM007650">
    <property type="protein sequence ID" value="ONM57611.1"/>
    <property type="molecule type" value="Genomic_DNA"/>
</dbReference>
<keyword evidence="8 10" id="KW-0326">Glycosidase</keyword>
<dbReference type="FunFam" id="1.20.58.1040:FF:000009">
    <property type="entry name" value="Glucan endo-1,3-beta-glucosidase 1"/>
    <property type="match status" value="1"/>
</dbReference>
<dbReference type="FunFam" id="3.20.20.80:FF:000002">
    <property type="entry name" value="Glucan endo-1,3-beta-glucosidase 3"/>
    <property type="match status" value="1"/>
</dbReference>
<dbReference type="GO" id="GO:0005975">
    <property type="term" value="P:carbohydrate metabolic process"/>
    <property type="evidence" value="ECO:0007669"/>
    <property type="project" value="InterPro"/>
</dbReference>
<evidence type="ECO:0000256" key="1">
    <source>
        <dbReference type="ARBA" id="ARBA00000382"/>
    </source>
</evidence>
<keyword evidence="4" id="KW-0732">Signal</keyword>
<dbReference type="AlphaFoldDB" id="A0A1D6ICM1"/>
<evidence type="ECO:0000256" key="3">
    <source>
        <dbReference type="ARBA" id="ARBA00012780"/>
    </source>
</evidence>
<feature type="compositionally biased region" description="Basic residues" evidence="11">
    <location>
        <begin position="80"/>
        <end position="90"/>
    </location>
</feature>
<dbReference type="eggNOG" id="ENOG502QTII">
    <property type="taxonomic scope" value="Eukaryota"/>
</dbReference>
<dbReference type="InterPro" id="IPR012946">
    <property type="entry name" value="X8"/>
</dbReference>
<evidence type="ECO:0000256" key="10">
    <source>
        <dbReference type="RuleBase" id="RU004336"/>
    </source>
</evidence>
<dbReference type="SMART" id="SM00768">
    <property type="entry name" value="X8"/>
    <property type="match status" value="1"/>
</dbReference>
<dbReference type="IntAct" id="A0A1D6ICM1">
    <property type="interactions" value="1"/>
</dbReference>
<keyword evidence="6" id="KW-0611">Plant defense</keyword>
<evidence type="ECO:0000256" key="11">
    <source>
        <dbReference type="SAM" id="MobiDB-lite"/>
    </source>
</evidence>
<dbReference type="Pfam" id="PF07983">
    <property type="entry name" value="X8"/>
    <property type="match status" value="1"/>
</dbReference>
<dbReference type="GO" id="GO:0006952">
    <property type="term" value="P:defense response"/>
    <property type="evidence" value="ECO:0007669"/>
    <property type="project" value="UniProtKB-KW"/>
</dbReference>
<dbReference type="OrthoDB" id="941679at2759"/>
<protein>
    <recommendedName>
        <fullName evidence="3">glucan endo-1,3-beta-D-glucosidase</fullName>
        <ecNumber evidence="3">3.2.1.39</ecNumber>
    </recommendedName>
</protein>
<accession>A0A1D6ICM1</accession>
<dbReference type="InterPro" id="IPR044965">
    <property type="entry name" value="Glyco_hydro_17_plant"/>
</dbReference>
<dbReference type="PaxDb" id="4577-GRMZM2G325008_P01"/>
<evidence type="ECO:0000256" key="9">
    <source>
        <dbReference type="RuleBase" id="RU004335"/>
    </source>
</evidence>
<dbReference type="FunCoup" id="A0A1D6ICM1">
    <property type="interactions" value="169"/>
</dbReference>
<gene>
    <name evidence="13" type="ORF">ZEAMMB73_Zm00001d021598</name>
</gene>
<reference evidence="13" key="1">
    <citation type="submission" date="2015-12" db="EMBL/GenBank/DDBJ databases">
        <title>Update maize B73 reference genome by single molecule sequencing technologies.</title>
        <authorList>
            <consortium name="Maize Genome Sequencing Project"/>
            <person name="Ware D."/>
        </authorList>
    </citation>
    <scope>NUCLEOTIDE SEQUENCE [LARGE SCALE GENOMIC DNA]</scope>
    <source>
        <tissue evidence="13">Seedling</tissue>
    </source>
</reference>
<dbReference type="GO" id="GO:0042973">
    <property type="term" value="F:glucan endo-1,3-beta-D-glucosidase activity"/>
    <property type="evidence" value="ECO:0007669"/>
    <property type="project" value="UniProtKB-EC"/>
</dbReference>
<dbReference type="SMR" id="A0A1D6ICM1"/>
<feature type="domain" description="X8" evidence="12">
    <location>
        <begin position="510"/>
        <end position="595"/>
    </location>
</feature>
<dbReference type="EC" id="3.2.1.39" evidence="3"/>
<dbReference type="InParanoid" id="A0A1D6ICM1"/>
<evidence type="ECO:0000256" key="2">
    <source>
        <dbReference type="ARBA" id="ARBA00008773"/>
    </source>
</evidence>
<keyword evidence="5 10" id="KW-0378">Hydrolase</keyword>
<evidence type="ECO:0000256" key="6">
    <source>
        <dbReference type="ARBA" id="ARBA00022821"/>
    </source>
</evidence>
<dbReference type="SUPFAM" id="SSF55920">
    <property type="entry name" value="Creatinase/aminopeptidase"/>
    <property type="match status" value="1"/>
</dbReference>
<feature type="region of interest" description="Disordered" evidence="11">
    <location>
        <begin position="42"/>
        <end position="120"/>
    </location>
</feature>
<dbReference type="Gene3D" id="1.20.58.1040">
    <property type="match status" value="1"/>
</dbReference>
<dbReference type="InterPro" id="IPR017853">
    <property type="entry name" value="GH"/>
</dbReference>
<dbReference type="PANTHER" id="PTHR32227">
    <property type="entry name" value="GLUCAN ENDO-1,3-BETA-GLUCOSIDASE BG1-RELATED-RELATED"/>
    <property type="match status" value="1"/>
</dbReference>
<evidence type="ECO:0000256" key="5">
    <source>
        <dbReference type="ARBA" id="ARBA00022801"/>
    </source>
</evidence>
<dbReference type="InterPro" id="IPR000490">
    <property type="entry name" value="Glyco_hydro_17"/>
</dbReference>
<evidence type="ECO:0000256" key="8">
    <source>
        <dbReference type="ARBA" id="ARBA00023295"/>
    </source>
</evidence>
<dbReference type="STRING" id="4577.A0A1D6ICM1"/>
<evidence type="ECO:0000256" key="7">
    <source>
        <dbReference type="ARBA" id="ARBA00023157"/>
    </source>
</evidence>
<evidence type="ECO:0000259" key="12">
    <source>
        <dbReference type="SMART" id="SM00768"/>
    </source>
</evidence>
<evidence type="ECO:0000313" key="13">
    <source>
        <dbReference type="EMBL" id="ONM57611.1"/>
    </source>
</evidence>
<sequence length="658" mass="69902">MQNGDIINIDVNVFQNGYHGGTFRTFACGQVNDSIKHFLNDQLHPSSTKRQARTLPLPRQRHAAEISNLGGGREGDSWRKRSSAHQKKQSWTKEAVPEAGTSRSRRSRAHYQIPMGSRSGGGSVSGSCLLLFPFLLLLHLISLRSGPSAVLVSAAGSGEPYVGVTIGTQVTNLLSPSDLASFLRAQRITRVRLYDADPRLLSALAASGVRAIVGVPNDELLALGSSPATAASWVSRRVVPFAGVNSSTPNVVSAIAVGDEVPTALPSALPVLLPAIRSLAAALAAANLSSIPVSTPLPFSVVVDPFPPSQAFFNQSLDKSFVAPLLAHLANTSAPLMLNLYPYYSLMQSKGVIPLDNALFRPLPPSMEMVDPNTLLRYTNVFDAMLDAVRVAVRNLNATGGAGVPILVTETGWPSYGDRRAEPYAGRDNADAYNSNLIKHVLEEKAGTPMAPGAGAQSSAYIYELFNEDLRAGPVSEANWGLFYGNGTPVYLLHVSGADGFLGNDTTDRTFCVAADDADQKAVQAAMDWACGPGRADCTAIQPGQACYQPDDVRSHASFAFDAYYQSQGRAAGSCYFQGAGMVTTVDPSHDSCLFPGSKLLNNATGSGNTNTSSTPTSDAEGSAIWRLRTGRDKGLLLFLRLVLSIAVAIVVDSNFWT</sequence>
<name>A0A1D6ICM1_MAIZE</name>
<dbReference type="Gene3D" id="3.20.20.80">
    <property type="entry name" value="Glycosidases"/>
    <property type="match status" value="1"/>
</dbReference>
<dbReference type="InterPro" id="IPR036005">
    <property type="entry name" value="Creatinase/aminopeptidase-like"/>
</dbReference>
<dbReference type="Pfam" id="PF00332">
    <property type="entry name" value="Glyco_hydro_17"/>
    <property type="match status" value="1"/>
</dbReference>
<dbReference type="SUPFAM" id="SSF51445">
    <property type="entry name" value="(Trans)glycosidases"/>
    <property type="match status" value="1"/>
</dbReference>
<dbReference type="PROSITE" id="PS00587">
    <property type="entry name" value="GLYCOSYL_HYDROL_F17"/>
    <property type="match status" value="1"/>
</dbReference>
<keyword evidence="7" id="KW-1015">Disulfide bond</keyword>
<organism evidence="13">
    <name type="scientific">Zea mays</name>
    <name type="common">Maize</name>
    <dbReference type="NCBI Taxonomy" id="4577"/>
    <lineage>
        <taxon>Eukaryota</taxon>
        <taxon>Viridiplantae</taxon>
        <taxon>Streptophyta</taxon>
        <taxon>Embryophyta</taxon>
        <taxon>Tracheophyta</taxon>
        <taxon>Spermatophyta</taxon>
        <taxon>Magnoliopsida</taxon>
        <taxon>Liliopsida</taxon>
        <taxon>Poales</taxon>
        <taxon>Poaceae</taxon>
        <taxon>PACMAD clade</taxon>
        <taxon>Panicoideae</taxon>
        <taxon>Andropogonodae</taxon>
        <taxon>Andropogoneae</taxon>
        <taxon>Tripsacinae</taxon>
        <taxon>Zea</taxon>
    </lineage>
</organism>
<comment type="similarity">
    <text evidence="2 9">Belongs to the glycosyl hydrolase 17 family.</text>
</comment>
<comment type="catalytic activity">
    <reaction evidence="1">
        <text>Hydrolysis of (1-&gt;3)-beta-D-glucosidic linkages in (1-&gt;3)-beta-D-glucans.</text>
        <dbReference type="EC" id="3.2.1.39"/>
    </reaction>
</comment>
<dbReference type="ExpressionAtlas" id="A0A1D6ICM1">
    <property type="expression patterns" value="baseline and differential"/>
</dbReference>
<proteinExistence type="inferred from homology"/>